<dbReference type="Pfam" id="PF22725">
    <property type="entry name" value="GFO_IDH_MocA_C3"/>
    <property type="match status" value="1"/>
</dbReference>
<dbReference type="RefSeq" id="WP_232186820.1">
    <property type="nucleotide sequence ID" value="NZ_JAIOAP010000010.1"/>
</dbReference>
<dbReference type="SUPFAM" id="SSF51735">
    <property type="entry name" value="NAD(P)-binding Rossmann-fold domains"/>
    <property type="match status" value="1"/>
</dbReference>
<gene>
    <name evidence="3" type="ORF">QJS35_19470</name>
</gene>
<reference evidence="3 4" key="1">
    <citation type="journal article" date="2023" name="Genome Announc.">
        <title>Pan-Genome Analyses of the Genus Cohnella and Proposal of the Novel Species Cohnella silvisoli sp. nov., Isolated from Forest Soil.</title>
        <authorList>
            <person name="Wang C."/>
            <person name="Mao L."/>
            <person name="Bao G."/>
            <person name="Zhu H."/>
        </authorList>
    </citation>
    <scope>NUCLEOTIDE SEQUENCE [LARGE SCALE GENOMIC DNA]</scope>
    <source>
        <strain evidence="3 4">NL03-T5-1</strain>
    </source>
</reference>
<accession>A0ABV1KY37</accession>
<dbReference type="InterPro" id="IPR000683">
    <property type="entry name" value="Gfo/Idh/MocA-like_OxRdtase_N"/>
</dbReference>
<comment type="caution">
    <text evidence="3">The sequence shown here is derived from an EMBL/GenBank/DDBJ whole genome shotgun (WGS) entry which is preliminary data.</text>
</comment>
<dbReference type="InterPro" id="IPR055170">
    <property type="entry name" value="GFO_IDH_MocA-like_dom"/>
</dbReference>
<sequence>MAVDKIRLGVIGCGGMASNSHTSGLLALSDWMTVTATCDIVLEQAQKMAEMLNVNIAVTDFHDILDQVDAVLIAIPHDLHFEVGMACLEAGKHVLMEKPMCNTEEECIELIGMADRMGKVLMTAYPVRFWPVMVKLKELIDNKTYGDIFQLSIWTEQYTHPPEGSWGLSARQLGGGQFFSHGCHYVDLMLWLLGNPIKGTHLGTNFGTPWMEKEGTSNVVLEFENGVLGYHFGTWGARGTRLGYSIHAHCTKGMIEIHLGEGKMYLHSDIKEEHGDLENRSTTEILMDIEPGKLTFYETKHFLDCINKGTRPDTDGPRSLQGLRVIWRLYEAEQVNTVADLRGLGLELA</sequence>
<dbReference type="InterPro" id="IPR036291">
    <property type="entry name" value="NAD(P)-bd_dom_sf"/>
</dbReference>
<dbReference type="Proteomes" id="UP001493487">
    <property type="component" value="Unassembled WGS sequence"/>
</dbReference>
<dbReference type="EMBL" id="JASKHM010000011">
    <property type="protein sequence ID" value="MEQ4484583.1"/>
    <property type="molecule type" value="Genomic_DNA"/>
</dbReference>
<dbReference type="Gene3D" id="3.30.360.10">
    <property type="entry name" value="Dihydrodipicolinate Reductase, domain 2"/>
    <property type="match status" value="1"/>
</dbReference>
<name>A0ABV1KY37_9BACL</name>
<evidence type="ECO:0000313" key="4">
    <source>
        <dbReference type="Proteomes" id="UP001493487"/>
    </source>
</evidence>
<feature type="domain" description="GFO/IDH/MocA-like oxidoreductase" evidence="2">
    <location>
        <begin position="134"/>
        <end position="256"/>
    </location>
</feature>
<organism evidence="3 4">
    <name type="scientific">Cohnella silvisoli</name>
    <dbReference type="NCBI Taxonomy" id="2873699"/>
    <lineage>
        <taxon>Bacteria</taxon>
        <taxon>Bacillati</taxon>
        <taxon>Bacillota</taxon>
        <taxon>Bacilli</taxon>
        <taxon>Bacillales</taxon>
        <taxon>Paenibacillaceae</taxon>
        <taxon>Cohnella</taxon>
    </lineage>
</organism>
<keyword evidence="4" id="KW-1185">Reference proteome</keyword>
<dbReference type="SUPFAM" id="SSF55347">
    <property type="entry name" value="Glyceraldehyde-3-phosphate dehydrogenase-like, C-terminal domain"/>
    <property type="match status" value="1"/>
</dbReference>
<feature type="domain" description="Gfo/Idh/MocA-like oxidoreductase N-terminal" evidence="1">
    <location>
        <begin position="6"/>
        <end position="124"/>
    </location>
</feature>
<dbReference type="PANTHER" id="PTHR43377:SF1">
    <property type="entry name" value="BILIVERDIN REDUCTASE A"/>
    <property type="match status" value="1"/>
</dbReference>
<dbReference type="Pfam" id="PF01408">
    <property type="entry name" value="GFO_IDH_MocA"/>
    <property type="match status" value="1"/>
</dbReference>
<protein>
    <submittedName>
        <fullName evidence="3">Gfo/Idh/MocA family oxidoreductase</fullName>
    </submittedName>
</protein>
<dbReference type="InterPro" id="IPR051450">
    <property type="entry name" value="Gfo/Idh/MocA_Oxidoreductases"/>
</dbReference>
<evidence type="ECO:0000259" key="1">
    <source>
        <dbReference type="Pfam" id="PF01408"/>
    </source>
</evidence>
<proteinExistence type="predicted"/>
<dbReference type="PANTHER" id="PTHR43377">
    <property type="entry name" value="BILIVERDIN REDUCTASE A"/>
    <property type="match status" value="1"/>
</dbReference>
<evidence type="ECO:0000313" key="3">
    <source>
        <dbReference type="EMBL" id="MEQ4484583.1"/>
    </source>
</evidence>
<evidence type="ECO:0000259" key="2">
    <source>
        <dbReference type="Pfam" id="PF22725"/>
    </source>
</evidence>
<dbReference type="Gene3D" id="3.40.50.720">
    <property type="entry name" value="NAD(P)-binding Rossmann-like Domain"/>
    <property type="match status" value="1"/>
</dbReference>